<dbReference type="GO" id="GO:0030950">
    <property type="term" value="P:establishment or maintenance of actin cytoskeleton polarity"/>
    <property type="evidence" value="ECO:0007669"/>
    <property type="project" value="TreeGrafter"/>
</dbReference>
<dbReference type="Gene3D" id="3.10.20.90">
    <property type="entry name" value="Phosphatidylinositol 3-kinase Catalytic Subunit, Chain A, domain 1"/>
    <property type="match status" value="1"/>
</dbReference>
<dbReference type="InterPro" id="IPR000159">
    <property type="entry name" value="RA_dom"/>
</dbReference>
<dbReference type="PROSITE" id="PS50200">
    <property type="entry name" value="RA"/>
    <property type="match status" value="1"/>
</dbReference>
<evidence type="ECO:0000256" key="1">
    <source>
        <dbReference type="ARBA" id="ARBA00022443"/>
    </source>
</evidence>
<feature type="domain" description="SH3" evidence="4">
    <location>
        <begin position="30"/>
        <end position="91"/>
    </location>
</feature>
<dbReference type="GO" id="GO:0008104">
    <property type="term" value="P:intracellular protein localization"/>
    <property type="evidence" value="ECO:0007669"/>
    <property type="project" value="TreeGrafter"/>
</dbReference>
<dbReference type="InterPro" id="IPR053039">
    <property type="entry name" value="Polarity_Bud-Selection_Reg"/>
</dbReference>
<dbReference type="SMART" id="SM00326">
    <property type="entry name" value="SH3"/>
    <property type="match status" value="1"/>
</dbReference>
<evidence type="ECO:0000313" key="7">
    <source>
        <dbReference type="Proteomes" id="UP001210925"/>
    </source>
</evidence>
<dbReference type="PANTHER" id="PTHR47775:SF1">
    <property type="entry name" value="BUD SITE SELECTION PROTEIN 14"/>
    <property type="match status" value="1"/>
</dbReference>
<feature type="domain" description="Ras-associating" evidence="5">
    <location>
        <begin position="213"/>
        <end position="308"/>
    </location>
</feature>
<evidence type="ECO:0000256" key="3">
    <source>
        <dbReference type="SAM" id="MobiDB-lite"/>
    </source>
</evidence>
<dbReference type="SUPFAM" id="SSF54236">
    <property type="entry name" value="Ubiquitin-like"/>
    <property type="match status" value="1"/>
</dbReference>
<dbReference type="Pfam" id="PF00788">
    <property type="entry name" value="RA"/>
    <property type="match status" value="1"/>
</dbReference>
<keyword evidence="7" id="KW-1185">Reference proteome</keyword>
<organism evidence="6 7">
    <name type="scientific">Boothiomyces macroporosus</name>
    <dbReference type="NCBI Taxonomy" id="261099"/>
    <lineage>
        <taxon>Eukaryota</taxon>
        <taxon>Fungi</taxon>
        <taxon>Fungi incertae sedis</taxon>
        <taxon>Chytridiomycota</taxon>
        <taxon>Chytridiomycota incertae sedis</taxon>
        <taxon>Chytridiomycetes</taxon>
        <taxon>Rhizophydiales</taxon>
        <taxon>Terramycetaceae</taxon>
        <taxon>Boothiomyces</taxon>
    </lineage>
</organism>
<dbReference type="SUPFAM" id="SSF50044">
    <property type="entry name" value="SH3-domain"/>
    <property type="match status" value="1"/>
</dbReference>
<evidence type="ECO:0008006" key="8">
    <source>
        <dbReference type="Google" id="ProtNLM"/>
    </source>
</evidence>
<dbReference type="InterPro" id="IPR001452">
    <property type="entry name" value="SH3_domain"/>
</dbReference>
<keyword evidence="1 2" id="KW-0728">SH3 domain</keyword>
<dbReference type="PANTHER" id="PTHR47775">
    <property type="entry name" value="BUD SITE SELECTION PROTEIN 14"/>
    <property type="match status" value="1"/>
</dbReference>
<accession>A0AAD5UEH2</accession>
<dbReference type="Gene3D" id="2.30.30.40">
    <property type="entry name" value="SH3 Domains"/>
    <property type="match status" value="1"/>
</dbReference>
<dbReference type="InterPro" id="IPR036028">
    <property type="entry name" value="SH3-like_dom_sf"/>
</dbReference>
<name>A0AAD5UEH2_9FUNG</name>
<dbReference type="GO" id="GO:0007165">
    <property type="term" value="P:signal transduction"/>
    <property type="evidence" value="ECO:0007669"/>
    <property type="project" value="InterPro"/>
</dbReference>
<dbReference type="AlphaFoldDB" id="A0AAD5UEH2"/>
<dbReference type="Proteomes" id="UP001210925">
    <property type="component" value="Unassembled WGS sequence"/>
</dbReference>
<dbReference type="InterPro" id="IPR029071">
    <property type="entry name" value="Ubiquitin-like_domsf"/>
</dbReference>
<proteinExistence type="predicted"/>
<dbReference type="GO" id="GO:0051286">
    <property type="term" value="C:cell tip"/>
    <property type="evidence" value="ECO:0007669"/>
    <property type="project" value="TreeGrafter"/>
</dbReference>
<evidence type="ECO:0000313" key="6">
    <source>
        <dbReference type="EMBL" id="KAJ3255972.1"/>
    </source>
</evidence>
<dbReference type="EMBL" id="JADGKB010000057">
    <property type="protein sequence ID" value="KAJ3255972.1"/>
    <property type="molecule type" value="Genomic_DNA"/>
</dbReference>
<feature type="region of interest" description="Disordered" evidence="3">
    <location>
        <begin position="447"/>
        <end position="470"/>
    </location>
</feature>
<feature type="compositionally biased region" description="Polar residues" evidence="3">
    <location>
        <begin position="195"/>
        <end position="211"/>
    </location>
</feature>
<dbReference type="PROSITE" id="PS50002">
    <property type="entry name" value="SH3"/>
    <property type="match status" value="1"/>
</dbReference>
<evidence type="ECO:0000259" key="5">
    <source>
        <dbReference type="PROSITE" id="PS50200"/>
    </source>
</evidence>
<dbReference type="Pfam" id="PF00018">
    <property type="entry name" value="SH3_1"/>
    <property type="match status" value="1"/>
</dbReference>
<gene>
    <name evidence="6" type="ORF">HK103_005779</name>
</gene>
<comment type="caution">
    <text evidence="6">The sequence shown here is derived from an EMBL/GenBank/DDBJ whole genome shotgun (WGS) entry which is preliminary data.</text>
</comment>
<evidence type="ECO:0000259" key="4">
    <source>
        <dbReference type="PROSITE" id="PS50002"/>
    </source>
</evidence>
<protein>
    <recommendedName>
        <fullName evidence="8">SH3 domain-containing protein</fullName>
    </recommendedName>
</protein>
<dbReference type="GO" id="GO:0015630">
    <property type="term" value="C:microtubule cytoskeleton"/>
    <property type="evidence" value="ECO:0007669"/>
    <property type="project" value="TreeGrafter"/>
</dbReference>
<reference evidence="6" key="1">
    <citation type="submission" date="2020-05" db="EMBL/GenBank/DDBJ databases">
        <title>Phylogenomic resolution of chytrid fungi.</title>
        <authorList>
            <person name="Stajich J.E."/>
            <person name="Amses K."/>
            <person name="Simmons R."/>
            <person name="Seto K."/>
            <person name="Myers J."/>
            <person name="Bonds A."/>
            <person name="Quandt C.A."/>
            <person name="Barry K."/>
            <person name="Liu P."/>
            <person name="Grigoriev I."/>
            <person name="Longcore J.E."/>
            <person name="James T.Y."/>
        </authorList>
    </citation>
    <scope>NUCLEOTIDE SEQUENCE</scope>
    <source>
        <strain evidence="6">PLAUS21</strain>
    </source>
</reference>
<evidence type="ECO:0000256" key="2">
    <source>
        <dbReference type="PROSITE-ProRule" id="PRU00192"/>
    </source>
</evidence>
<sequence length="768" mass="84886">MEVDTNGEGIFGSENMNSAALVPVLSEKEIDYSMVYALYTFIASMDGQITVEKGQMLELLDDSNSYWWAVKNVSNGEIGYIPAENIETPQEKLARFNKSRNIDNTQAKDQDKSWPKQKQNKTRLVFAEYHTEIYLDGESEVGSSLAEESENFMSSASVIVQKPVEIQKKRPGFLGNFFKAKKKDSKQLSEPRPVAQQSVPSSGGSNDEQQNTPINILRVYAGNISLNATFKSVTFNESSTIEDLTRNTLKRFRVPNAVVQDYYLTIMHVKDMGSGKDSLNSERALDPKENINDILNSFNVLSLKPNPNTPDSQLVRAHRAVKIFLNKQIAGESKQPQKVSKKIQIAVDTGNNQKLQWEMIDIGPQTNAGEVLEMAKNIFASGDGQYDIINLMDKNIMDANVVLMPLADIAGKSNQYLPLVFRKLPNILPGVPISESPKDTLDNLEFNETKTNIQPPRKQTGIRPSSPDASLQERANIRIDTKVPTRKERSVPPKSGARNTSNAKMDLTMLQESLSSFMGGDYLAPTVTEPVKEKDPFNFDLMLDNLDQTISRRLENEPSLDKVLDNLQKSIDAILTAEFEKTTTERRTSRLSILYNLKPNETEVVDVGKLFQDFKKTSANVAEIDSKLGEITHHTQNAATKLAQDLELDKKAVELKDKAVASYENNTGRSAKVDGSVLKYSAMATAGAIAITTLPTVVIAGAVGATVVAGVAGNANALKESYSQKTGRDGDRDIQVVKDGTQKVVHAGKEFSASFKEGYNSVEHQQLK</sequence>
<feature type="region of interest" description="Disordered" evidence="3">
    <location>
        <begin position="182"/>
        <end position="211"/>
    </location>
</feature>